<protein>
    <recommendedName>
        <fullName evidence="3">dolichol kinase</fullName>
        <ecNumber evidence="3">2.7.1.108</ecNumber>
    </recommendedName>
</protein>
<dbReference type="RefSeq" id="XP_031851081.1">
    <property type="nucleotide sequence ID" value="XM_031995190.1"/>
</dbReference>
<dbReference type="OrthoDB" id="377083at2759"/>
<evidence type="ECO:0000256" key="1">
    <source>
        <dbReference type="ARBA" id="ARBA00004477"/>
    </source>
</evidence>
<dbReference type="PANTHER" id="PTHR13205:SF15">
    <property type="entry name" value="DOLICHOL KINASE"/>
    <property type="match status" value="1"/>
</dbReference>
<dbReference type="GO" id="GO:0043048">
    <property type="term" value="P:dolichyl monophosphate biosynthetic process"/>
    <property type="evidence" value="ECO:0007669"/>
    <property type="project" value="TreeGrafter"/>
</dbReference>
<dbReference type="PANTHER" id="PTHR13205">
    <property type="entry name" value="TRANSMEMBRANE PROTEIN 15-RELATED"/>
    <property type="match status" value="1"/>
</dbReference>
<evidence type="ECO:0000256" key="6">
    <source>
        <dbReference type="ARBA" id="ARBA00022777"/>
    </source>
</evidence>
<feature type="chain" id="PRO_5023005780" description="dolichol kinase" evidence="10">
    <location>
        <begin position="19"/>
        <end position="186"/>
    </location>
</feature>
<proteinExistence type="inferred from homology"/>
<evidence type="ECO:0000313" key="12">
    <source>
        <dbReference type="Proteomes" id="UP000398389"/>
    </source>
</evidence>
<keyword evidence="10" id="KW-0732">Signal</keyword>
<evidence type="ECO:0000256" key="8">
    <source>
        <dbReference type="ARBA" id="ARBA00022989"/>
    </source>
</evidence>
<evidence type="ECO:0000256" key="7">
    <source>
        <dbReference type="ARBA" id="ARBA00022824"/>
    </source>
</evidence>
<accession>A0A5E8B064</accession>
<dbReference type="AlphaFoldDB" id="A0A5E8B064"/>
<gene>
    <name evidence="11" type="ORF">SAPINGB_P000466</name>
</gene>
<evidence type="ECO:0000256" key="3">
    <source>
        <dbReference type="ARBA" id="ARBA00012132"/>
    </source>
</evidence>
<comment type="similarity">
    <text evidence="2">Belongs to the polyprenol kinase family.</text>
</comment>
<dbReference type="GeneID" id="43579290"/>
<dbReference type="EMBL" id="CABVLU010000001">
    <property type="protein sequence ID" value="VVT44588.1"/>
    <property type="molecule type" value="Genomic_DNA"/>
</dbReference>
<dbReference type="GO" id="GO:0005789">
    <property type="term" value="C:endoplasmic reticulum membrane"/>
    <property type="evidence" value="ECO:0007669"/>
    <property type="project" value="UniProtKB-SubCell"/>
</dbReference>
<reference evidence="11 12" key="1">
    <citation type="submission" date="2019-09" db="EMBL/GenBank/DDBJ databases">
        <authorList>
            <person name="Brejova B."/>
        </authorList>
    </citation>
    <scope>NUCLEOTIDE SEQUENCE [LARGE SCALE GENOMIC DNA]</scope>
</reference>
<evidence type="ECO:0000256" key="10">
    <source>
        <dbReference type="SAM" id="SignalP"/>
    </source>
</evidence>
<evidence type="ECO:0000256" key="5">
    <source>
        <dbReference type="ARBA" id="ARBA00022692"/>
    </source>
</evidence>
<organism evidence="11 12">
    <name type="scientific">Magnusiomyces paraingens</name>
    <dbReference type="NCBI Taxonomy" id="2606893"/>
    <lineage>
        <taxon>Eukaryota</taxon>
        <taxon>Fungi</taxon>
        <taxon>Dikarya</taxon>
        <taxon>Ascomycota</taxon>
        <taxon>Saccharomycotina</taxon>
        <taxon>Dipodascomycetes</taxon>
        <taxon>Dipodascales</taxon>
        <taxon>Dipodascaceae</taxon>
        <taxon>Magnusiomyces</taxon>
    </lineage>
</organism>
<keyword evidence="8" id="KW-1133">Transmembrane helix</keyword>
<evidence type="ECO:0000313" key="11">
    <source>
        <dbReference type="EMBL" id="VVT44588.1"/>
    </source>
</evidence>
<keyword evidence="12" id="KW-1185">Reference proteome</keyword>
<dbReference type="InterPro" id="IPR032974">
    <property type="entry name" value="Polypren_kinase"/>
</dbReference>
<keyword evidence="7" id="KW-0256">Endoplasmic reticulum</keyword>
<evidence type="ECO:0000256" key="4">
    <source>
        <dbReference type="ARBA" id="ARBA00022679"/>
    </source>
</evidence>
<keyword evidence="9" id="KW-0472">Membrane</keyword>
<dbReference type="GO" id="GO:0004168">
    <property type="term" value="F:dolichol kinase activity"/>
    <property type="evidence" value="ECO:0007669"/>
    <property type="project" value="UniProtKB-EC"/>
</dbReference>
<sequence length="186" mass="20234">MAAATFLFLAIEFLRVTTIPPLGPQVHRALLRYLDPRDTCGPIIVSHTYLLIGISIPMYLCNSPAGIICLGLGDAAASVFGRIYGKHRWSLPRGNKKSVEGTLCFVVAAVTGLCLYKYAVLKTLYPSVYYGPAYVLDSYNPFVKAGSLTFSKMVLVSTLTALLEAFSSLNDNVIVPLYMTALVQLC</sequence>
<dbReference type="Proteomes" id="UP000398389">
    <property type="component" value="Unassembled WGS sequence"/>
</dbReference>
<name>A0A5E8B064_9ASCO</name>
<keyword evidence="5" id="KW-0812">Transmembrane</keyword>
<dbReference type="EC" id="2.7.1.108" evidence="3"/>
<evidence type="ECO:0000256" key="9">
    <source>
        <dbReference type="ARBA" id="ARBA00023136"/>
    </source>
</evidence>
<feature type="signal peptide" evidence="10">
    <location>
        <begin position="1"/>
        <end position="18"/>
    </location>
</feature>
<evidence type="ECO:0000256" key="2">
    <source>
        <dbReference type="ARBA" id="ARBA00010794"/>
    </source>
</evidence>
<keyword evidence="6" id="KW-0418">Kinase</keyword>
<comment type="subcellular location">
    <subcellularLocation>
        <location evidence="1">Endoplasmic reticulum membrane</location>
        <topology evidence="1">Multi-pass membrane protein</topology>
    </subcellularLocation>
</comment>
<keyword evidence="4" id="KW-0808">Transferase</keyword>